<feature type="compositionally biased region" description="Basic residues" evidence="1">
    <location>
        <begin position="320"/>
        <end position="331"/>
    </location>
</feature>
<gene>
    <name evidence="2" type="primary">Acey_s0181.g857</name>
    <name evidence="2" type="ORF">Y032_0181g857</name>
</gene>
<proteinExistence type="predicted"/>
<comment type="caution">
    <text evidence="2">The sequence shown here is derived from an EMBL/GenBank/DDBJ whole genome shotgun (WGS) entry which is preliminary data.</text>
</comment>
<dbReference type="InterPro" id="IPR017956">
    <property type="entry name" value="AT_hook_DNA-bd_motif"/>
</dbReference>
<feature type="compositionally biased region" description="Polar residues" evidence="1">
    <location>
        <begin position="81"/>
        <end position="93"/>
    </location>
</feature>
<evidence type="ECO:0000313" key="3">
    <source>
        <dbReference type="Proteomes" id="UP000024635"/>
    </source>
</evidence>
<organism evidence="2 3">
    <name type="scientific">Ancylostoma ceylanicum</name>
    <dbReference type="NCBI Taxonomy" id="53326"/>
    <lineage>
        <taxon>Eukaryota</taxon>
        <taxon>Metazoa</taxon>
        <taxon>Ecdysozoa</taxon>
        <taxon>Nematoda</taxon>
        <taxon>Chromadorea</taxon>
        <taxon>Rhabditida</taxon>
        <taxon>Rhabditina</taxon>
        <taxon>Rhabditomorpha</taxon>
        <taxon>Strongyloidea</taxon>
        <taxon>Ancylostomatidae</taxon>
        <taxon>Ancylostomatinae</taxon>
        <taxon>Ancylostoma</taxon>
    </lineage>
</organism>
<dbReference type="AlphaFoldDB" id="A0A016ST25"/>
<feature type="compositionally biased region" description="Polar residues" evidence="1">
    <location>
        <begin position="192"/>
        <end position="201"/>
    </location>
</feature>
<feature type="region of interest" description="Disordered" evidence="1">
    <location>
        <begin position="63"/>
        <end position="93"/>
    </location>
</feature>
<feature type="compositionally biased region" description="Polar residues" evidence="1">
    <location>
        <begin position="9"/>
        <end position="28"/>
    </location>
</feature>
<evidence type="ECO:0000313" key="2">
    <source>
        <dbReference type="EMBL" id="EYB93526.1"/>
    </source>
</evidence>
<feature type="compositionally biased region" description="Basic and acidic residues" evidence="1">
    <location>
        <begin position="309"/>
        <end position="319"/>
    </location>
</feature>
<feature type="compositionally biased region" description="Basic and acidic residues" evidence="1">
    <location>
        <begin position="466"/>
        <end position="479"/>
    </location>
</feature>
<dbReference type="PRINTS" id="PR00929">
    <property type="entry name" value="ATHOOK"/>
</dbReference>
<dbReference type="SMART" id="SM00384">
    <property type="entry name" value="AT_hook"/>
    <property type="match status" value="4"/>
</dbReference>
<accession>A0A016ST25</accession>
<dbReference type="Proteomes" id="UP000024635">
    <property type="component" value="Unassembled WGS sequence"/>
</dbReference>
<protein>
    <submittedName>
        <fullName evidence="2">Uncharacterized protein</fullName>
    </submittedName>
</protein>
<feature type="compositionally biased region" description="Basic residues" evidence="1">
    <location>
        <begin position="66"/>
        <end position="76"/>
    </location>
</feature>
<feature type="region of interest" description="Disordered" evidence="1">
    <location>
        <begin position="148"/>
        <end position="332"/>
    </location>
</feature>
<dbReference type="Pfam" id="PF02178">
    <property type="entry name" value="AT_hook"/>
    <property type="match status" value="4"/>
</dbReference>
<feature type="compositionally biased region" description="Basic residues" evidence="1">
    <location>
        <begin position="262"/>
        <end position="278"/>
    </location>
</feature>
<name>A0A016ST25_9BILA</name>
<feature type="compositionally biased region" description="Basic and acidic residues" evidence="1">
    <location>
        <begin position="374"/>
        <end position="404"/>
    </location>
</feature>
<reference evidence="3" key="1">
    <citation type="journal article" date="2015" name="Nat. Genet.">
        <title>The genome and transcriptome of the zoonotic hookworm Ancylostoma ceylanicum identify infection-specific gene families.</title>
        <authorList>
            <person name="Schwarz E.M."/>
            <person name="Hu Y."/>
            <person name="Antoshechkin I."/>
            <person name="Miller M.M."/>
            <person name="Sternberg P.W."/>
            <person name="Aroian R.V."/>
        </authorList>
    </citation>
    <scope>NUCLEOTIDE SEQUENCE</scope>
    <source>
        <strain evidence="3">HY135</strain>
    </source>
</reference>
<keyword evidence="3" id="KW-1185">Reference proteome</keyword>
<dbReference type="EMBL" id="JARK01001517">
    <property type="protein sequence ID" value="EYB93526.1"/>
    <property type="molecule type" value="Genomic_DNA"/>
</dbReference>
<feature type="compositionally biased region" description="Low complexity" evidence="1">
    <location>
        <begin position="235"/>
        <end position="248"/>
    </location>
</feature>
<dbReference type="OrthoDB" id="5850653at2759"/>
<feature type="compositionally biased region" description="Basic and acidic residues" evidence="1">
    <location>
        <begin position="206"/>
        <end position="220"/>
    </location>
</feature>
<dbReference type="GO" id="GO:0003677">
    <property type="term" value="F:DNA binding"/>
    <property type="evidence" value="ECO:0007669"/>
    <property type="project" value="InterPro"/>
</dbReference>
<feature type="region of interest" description="Disordered" evidence="1">
    <location>
        <begin position="1"/>
        <end position="34"/>
    </location>
</feature>
<feature type="compositionally biased region" description="Acidic residues" evidence="1">
    <location>
        <begin position="447"/>
        <end position="465"/>
    </location>
</feature>
<sequence length="507" mass="55631">MPACDEQTVDSVQPSTKNQDVTCTNSEPGPSEAVVPKSAIDVALELIAQAEIEALEAARIAALNKPRPRGRPPLHRKTAEAESNSTTNLPTMTEIQKPVQQKCYDDAQDGLAPDLSPILPKRGAPPFPTPVPLPILKDHLEVEAAPRAVPPNPEVSLFGGDSAEPESADFDKMVLLNYGSTDGRLEDDEEQNSASEWSSQKGILPARKELKFKGDRKADEEAAAVQRILEEVCPSTSFRARSSSSGTANKEGDEESIALPSTRKRRPYKKRARGRPRKIQKELPDDLPSPQKTGRPRGRPRKNGADPVQRSERKSIEKKNHGRHNRGRPRRAASMIQDFLELYAKIDLADLEEVHARATTFVRMLIDEYAGTSKDIKASPSKEDRRSSSYEGVESAKAKHEPRSAPDGSDEEMDIHSPKNEEMDVSMNASAMDDEESGEEAGSSGEDMAELDEESNSDANDDVEDDVRVERRNSPRDVLPDSFIDAIPVIRGTALQPLPTTADSALR</sequence>
<feature type="region of interest" description="Disordered" evidence="1">
    <location>
        <begin position="374"/>
        <end position="479"/>
    </location>
</feature>
<evidence type="ECO:0000256" key="1">
    <source>
        <dbReference type="SAM" id="MobiDB-lite"/>
    </source>
</evidence>